<sequence>MHNASSQLQPMQNSLQKYDTMWKKPNMQQKRTTKEVFLMVTIEEARRGSAMAMTLLKAMAK</sequence>
<proteinExistence type="predicted"/>
<dbReference type="Proteomes" id="UP001196413">
    <property type="component" value="Unassembled WGS sequence"/>
</dbReference>
<organism evidence="1 2">
    <name type="scientific">Parelaphostrongylus tenuis</name>
    <name type="common">Meningeal worm</name>
    <dbReference type="NCBI Taxonomy" id="148309"/>
    <lineage>
        <taxon>Eukaryota</taxon>
        <taxon>Metazoa</taxon>
        <taxon>Ecdysozoa</taxon>
        <taxon>Nematoda</taxon>
        <taxon>Chromadorea</taxon>
        <taxon>Rhabditida</taxon>
        <taxon>Rhabditina</taxon>
        <taxon>Rhabditomorpha</taxon>
        <taxon>Strongyloidea</taxon>
        <taxon>Metastrongylidae</taxon>
        <taxon>Parelaphostrongylus</taxon>
    </lineage>
</organism>
<protein>
    <submittedName>
        <fullName evidence="1">Uncharacterized protein</fullName>
    </submittedName>
</protein>
<accession>A0AAD5QBN3</accession>
<dbReference type="AlphaFoldDB" id="A0AAD5QBN3"/>
<evidence type="ECO:0000313" key="1">
    <source>
        <dbReference type="EMBL" id="KAJ1345988.1"/>
    </source>
</evidence>
<dbReference type="EMBL" id="JAHQIW010000094">
    <property type="protein sequence ID" value="KAJ1345988.1"/>
    <property type="molecule type" value="Genomic_DNA"/>
</dbReference>
<keyword evidence="2" id="KW-1185">Reference proteome</keyword>
<gene>
    <name evidence="1" type="ORF">KIN20_000644</name>
</gene>
<reference evidence="1" key="1">
    <citation type="submission" date="2021-06" db="EMBL/GenBank/DDBJ databases">
        <title>Parelaphostrongylus tenuis whole genome reference sequence.</title>
        <authorList>
            <person name="Garwood T.J."/>
            <person name="Larsen P.A."/>
            <person name="Fountain-Jones N.M."/>
            <person name="Garbe J.R."/>
            <person name="Macchietto M.G."/>
            <person name="Kania S.A."/>
            <person name="Gerhold R.W."/>
            <person name="Richards J.E."/>
            <person name="Wolf T.M."/>
        </authorList>
    </citation>
    <scope>NUCLEOTIDE SEQUENCE</scope>
    <source>
        <strain evidence="1">MNPRO001-30</strain>
        <tissue evidence="1">Meninges</tissue>
    </source>
</reference>
<name>A0AAD5QBN3_PARTN</name>
<evidence type="ECO:0000313" key="2">
    <source>
        <dbReference type="Proteomes" id="UP001196413"/>
    </source>
</evidence>
<comment type="caution">
    <text evidence="1">The sequence shown here is derived from an EMBL/GenBank/DDBJ whole genome shotgun (WGS) entry which is preliminary data.</text>
</comment>